<dbReference type="OrthoDB" id="5966233at2"/>
<accession>A0A4Z1RI35</accession>
<feature type="domain" description="Lipid/polyisoprenoid-binding YceI-like" evidence="1">
    <location>
        <begin position="10"/>
        <end position="170"/>
    </location>
</feature>
<dbReference type="InterPro" id="IPR007372">
    <property type="entry name" value="Lipid/polyisoprenoid-bd_YceI"/>
</dbReference>
<dbReference type="SUPFAM" id="SSF101874">
    <property type="entry name" value="YceI-like"/>
    <property type="match status" value="1"/>
</dbReference>
<dbReference type="Proteomes" id="UP000298681">
    <property type="component" value="Unassembled WGS sequence"/>
</dbReference>
<protein>
    <submittedName>
        <fullName evidence="2">Polyisoprenoid-binding protein</fullName>
    </submittedName>
</protein>
<evidence type="ECO:0000313" key="2">
    <source>
        <dbReference type="EMBL" id="TKS53301.1"/>
    </source>
</evidence>
<dbReference type="PANTHER" id="PTHR34406:SF1">
    <property type="entry name" value="PROTEIN YCEI"/>
    <property type="match status" value="1"/>
</dbReference>
<dbReference type="EMBL" id="SPUH01000002">
    <property type="protein sequence ID" value="TKS53301.1"/>
    <property type="molecule type" value="Genomic_DNA"/>
</dbReference>
<name>A0A4Z1RI35_9GAMM</name>
<dbReference type="AlphaFoldDB" id="A0A4Z1RI35"/>
<comment type="caution">
    <text evidence="2">The sequence shown here is derived from an EMBL/GenBank/DDBJ whole genome shotgun (WGS) entry which is preliminary data.</text>
</comment>
<evidence type="ECO:0000313" key="3">
    <source>
        <dbReference type="Proteomes" id="UP000298681"/>
    </source>
</evidence>
<dbReference type="InterPro" id="IPR036761">
    <property type="entry name" value="TTHA0802/YceI-like_sf"/>
</dbReference>
<sequence>MPRPSAAAEVTRVDPRTSDVGFVLRTRWGQRLEGRIPVLAGDVRPVGAGLRQVRLRLSARDVEIVGYPRYTQLTRDEAFFDADRHPEVTFVSDPFGPDLVRTGGALVGVLQLRGVERRETFRVEPAPCDRPLLDCAVVAAGVVNRGDYAMDRWSFALGERVQFRLSLRGEEAAAP</sequence>
<reference evidence="2 3" key="1">
    <citation type="submission" date="2019-01" db="EMBL/GenBank/DDBJ databases">
        <authorList>
            <person name="Zhang S."/>
        </authorList>
    </citation>
    <scope>NUCLEOTIDE SEQUENCE [LARGE SCALE GENOMIC DNA]</scope>
    <source>
        <strain evidence="2 3">1626</strain>
    </source>
</reference>
<organism evidence="2 3">
    <name type="scientific">Luteimonas yindakuii</name>
    <dbReference type="NCBI Taxonomy" id="2565782"/>
    <lineage>
        <taxon>Bacteria</taxon>
        <taxon>Pseudomonadati</taxon>
        <taxon>Pseudomonadota</taxon>
        <taxon>Gammaproteobacteria</taxon>
        <taxon>Lysobacterales</taxon>
        <taxon>Lysobacteraceae</taxon>
        <taxon>Luteimonas</taxon>
    </lineage>
</organism>
<dbReference type="Gene3D" id="2.40.128.110">
    <property type="entry name" value="Lipid/polyisoprenoid-binding, YceI-like"/>
    <property type="match status" value="1"/>
</dbReference>
<dbReference type="PANTHER" id="PTHR34406">
    <property type="entry name" value="PROTEIN YCEI"/>
    <property type="match status" value="1"/>
</dbReference>
<dbReference type="Pfam" id="PF04264">
    <property type="entry name" value="YceI"/>
    <property type="match status" value="1"/>
</dbReference>
<evidence type="ECO:0000259" key="1">
    <source>
        <dbReference type="SMART" id="SM00867"/>
    </source>
</evidence>
<gene>
    <name evidence="2" type="ORF">E4582_13515</name>
</gene>
<dbReference type="SMART" id="SM00867">
    <property type="entry name" value="YceI"/>
    <property type="match status" value="1"/>
</dbReference>
<proteinExistence type="predicted"/>
<keyword evidence="3" id="KW-1185">Reference proteome</keyword>